<feature type="region of interest" description="Disordered" evidence="1">
    <location>
        <begin position="882"/>
        <end position="1110"/>
    </location>
</feature>
<reference evidence="2 3" key="1">
    <citation type="submission" date="2023-08" db="EMBL/GenBank/DDBJ databases">
        <title>Black Yeasts Isolated from many extreme environments.</title>
        <authorList>
            <person name="Coleine C."/>
            <person name="Stajich J.E."/>
            <person name="Selbmann L."/>
        </authorList>
    </citation>
    <scope>NUCLEOTIDE SEQUENCE [LARGE SCALE GENOMIC DNA]</scope>
    <source>
        <strain evidence="2 3">CCFEE 5935</strain>
    </source>
</reference>
<feature type="compositionally biased region" description="Acidic residues" evidence="1">
    <location>
        <begin position="941"/>
        <end position="954"/>
    </location>
</feature>
<feature type="compositionally biased region" description="Polar residues" evidence="1">
    <location>
        <begin position="393"/>
        <end position="404"/>
    </location>
</feature>
<accession>A0AAV9PCE1</accession>
<feature type="compositionally biased region" description="Basic and acidic residues" evidence="1">
    <location>
        <begin position="1044"/>
        <end position="1055"/>
    </location>
</feature>
<evidence type="ECO:0000256" key="1">
    <source>
        <dbReference type="SAM" id="MobiDB-lite"/>
    </source>
</evidence>
<feature type="compositionally biased region" description="Basic and acidic residues" evidence="1">
    <location>
        <begin position="262"/>
        <end position="277"/>
    </location>
</feature>
<sequence length="1193" mass="131506">MPKSNRNSKDSKSSAGRQVPGAWPGDGSSNTSPANAPPHERSPSLADELYSTTPPRRSTPQVPPRPARSSAIPQQEQPQPAGKVKRKPVPKQSIENLLNPTPTRQPDRKYSIDNLLNPVRDSQHTGPASSSNPIGPTPALKKSTFLSKEEGAALYNRQPQAPQLLNDYNAIVSQLPVLAEQYRHFDDREPNEFTPNEMRANLQILSRQNMNLIARASRWKADASNLFTQGNYPADTDWDHMFETIEFAAKEMVKAATDTVKRAARLPEQREVPRESPEAPSMSPMSDVRPELPLPSREAAATVGNQSGLDLYAAQLKALLGKEQKPTSGGRAGAPSPSPGPYGRRSGSRPRNTSPVDHDDADSDAEMLDEEDILAGIGPNQGMLAGMGHLESNPITRGKYSQPSRAPRLLLPNPYGIQSDLFGSEAEEKAYDAIMGEVASGFSDRSPNEQLPNFRKAFGIGSPTREGGRKTKFMEIFDTGEEDEPEEPEPKTEWMEGFGDVDMKEIEEQKRLMERYAAEAEKRRAGKEEKELEEQKRMMRLYEVQAEQRRGEEKEGEEERLVPKREAPKPPEGNGYEGKGKGRATNCKRQGTVISSRSNILSHFLFNNPIYSSSKMPKPKRTPKQASKSSSSRQPTTPSSTSSRLEKPASLGTTPTKGAAQSKAPQGPQQPVTPSKPETPQRVPEGPSRVPRKVLLPAVEDVLKPESARGSASSRTPGPDPANAPPKSPTPPTNFNTWLSKSGLPESRVRALNRADPYHATFFARNPSNPYPENWRDRPTPESQMPEEYNSLMQRIIKLTVDYCTFDKVAHAAPNAWGICEVDNFHLAPHVKYWYDRAREFNWMGREIDVEEEKRMLRSIREGVERLRIARAEAAGRVDALGRGDEVDERPEREKKSNFHASLVPEVEEESEEEESSDEDEAAQATDPSAGQRAGQSPSESSDEDEDEDGDEREDNDRNTASVKTPREEVLRDIGGAHPEALLRGPAPDIESSPGGVLDPIIVRSPASEPGRPTIARSLESESGPSIVRSPSSEPRPTIVRSPETSEPHSQRDADTGWTGEVQLPDAATLRRTFEQSRKSTQAALDEMISQSRPTPPAPTIPAPFVPAPLSHGMPLYTAGTYGMPLYNMPQYGIPSYGMGPFLTPPGPYGMPFVQGSPQPPPQSPRQPPQERQRRDKGKGRASGSGRERRNDR</sequence>
<feature type="compositionally biased region" description="Polar residues" evidence="1">
    <location>
        <begin position="1079"/>
        <end position="1093"/>
    </location>
</feature>
<protein>
    <submittedName>
        <fullName evidence="2">Uncharacterized protein</fullName>
    </submittedName>
</protein>
<feature type="region of interest" description="Disordered" evidence="1">
    <location>
        <begin position="1141"/>
        <end position="1193"/>
    </location>
</feature>
<feature type="compositionally biased region" description="Polar residues" evidence="1">
    <location>
        <begin position="1021"/>
        <end position="1035"/>
    </location>
</feature>
<organism evidence="2 3">
    <name type="scientific">Saxophila tyrrhenica</name>
    <dbReference type="NCBI Taxonomy" id="1690608"/>
    <lineage>
        <taxon>Eukaryota</taxon>
        <taxon>Fungi</taxon>
        <taxon>Dikarya</taxon>
        <taxon>Ascomycota</taxon>
        <taxon>Pezizomycotina</taxon>
        <taxon>Dothideomycetes</taxon>
        <taxon>Dothideomycetidae</taxon>
        <taxon>Mycosphaerellales</taxon>
        <taxon>Extremaceae</taxon>
        <taxon>Saxophila</taxon>
    </lineage>
</organism>
<feature type="compositionally biased region" description="Polar residues" evidence="1">
    <location>
        <begin position="124"/>
        <end position="134"/>
    </location>
</feature>
<feature type="compositionally biased region" description="Pro residues" evidence="1">
    <location>
        <begin position="1094"/>
        <end position="1107"/>
    </location>
</feature>
<feature type="compositionally biased region" description="Low complexity" evidence="1">
    <location>
        <begin position="341"/>
        <end position="351"/>
    </location>
</feature>
<feature type="compositionally biased region" description="Basic and acidic residues" evidence="1">
    <location>
        <begin position="546"/>
        <end position="569"/>
    </location>
</feature>
<name>A0AAV9PCE1_9PEZI</name>
<feature type="compositionally biased region" description="Polar residues" evidence="1">
    <location>
        <begin position="93"/>
        <end position="104"/>
    </location>
</feature>
<comment type="caution">
    <text evidence="2">The sequence shown here is derived from an EMBL/GenBank/DDBJ whole genome shotgun (WGS) entry which is preliminary data.</text>
</comment>
<feature type="compositionally biased region" description="Acidic residues" evidence="1">
    <location>
        <begin position="906"/>
        <end position="922"/>
    </location>
</feature>
<feature type="region of interest" description="Disordered" evidence="1">
    <location>
        <begin position="262"/>
        <end position="292"/>
    </location>
</feature>
<feature type="region of interest" description="Disordered" evidence="1">
    <location>
        <begin position="1"/>
        <end position="141"/>
    </location>
</feature>
<feature type="region of interest" description="Disordered" evidence="1">
    <location>
        <begin position="543"/>
        <end position="741"/>
    </location>
</feature>
<dbReference type="GeneID" id="89926932"/>
<feature type="region of interest" description="Disordered" evidence="1">
    <location>
        <begin position="323"/>
        <end position="363"/>
    </location>
</feature>
<feature type="compositionally biased region" description="Polar residues" evidence="1">
    <location>
        <begin position="663"/>
        <end position="678"/>
    </location>
</feature>
<feature type="compositionally biased region" description="Polar residues" evidence="1">
    <location>
        <begin position="926"/>
        <end position="939"/>
    </location>
</feature>
<keyword evidence="3" id="KW-1185">Reference proteome</keyword>
<feature type="compositionally biased region" description="Pro residues" evidence="1">
    <location>
        <begin position="1158"/>
        <end position="1168"/>
    </location>
</feature>
<feature type="compositionally biased region" description="Pro residues" evidence="1">
    <location>
        <begin position="718"/>
        <end position="732"/>
    </location>
</feature>
<feature type="compositionally biased region" description="Low complexity" evidence="1">
    <location>
        <begin position="624"/>
        <end position="643"/>
    </location>
</feature>
<gene>
    <name evidence="2" type="ORF">LTR77_005591</name>
</gene>
<evidence type="ECO:0000313" key="3">
    <source>
        <dbReference type="Proteomes" id="UP001337655"/>
    </source>
</evidence>
<feature type="region of interest" description="Disordered" evidence="1">
    <location>
        <begin position="762"/>
        <end position="785"/>
    </location>
</feature>
<dbReference type="Proteomes" id="UP001337655">
    <property type="component" value="Unassembled WGS sequence"/>
</dbReference>
<dbReference type="EMBL" id="JAVRRT010000008">
    <property type="protein sequence ID" value="KAK5169614.1"/>
    <property type="molecule type" value="Genomic_DNA"/>
</dbReference>
<feature type="region of interest" description="Disordered" evidence="1">
    <location>
        <begin position="377"/>
        <end position="405"/>
    </location>
</feature>
<feature type="compositionally biased region" description="Polar residues" evidence="1">
    <location>
        <begin position="587"/>
        <end position="601"/>
    </location>
</feature>
<dbReference type="AlphaFoldDB" id="A0AAV9PCE1"/>
<evidence type="ECO:0000313" key="2">
    <source>
        <dbReference type="EMBL" id="KAK5169614.1"/>
    </source>
</evidence>
<feature type="compositionally biased region" description="Polar residues" evidence="1">
    <location>
        <begin position="50"/>
        <end position="60"/>
    </location>
</feature>
<proteinExistence type="predicted"/>
<feature type="compositionally biased region" description="Basic and acidic residues" evidence="1">
    <location>
        <begin position="882"/>
        <end position="897"/>
    </location>
</feature>
<dbReference type="RefSeq" id="XP_064658960.1">
    <property type="nucleotide sequence ID" value="XM_064802835.1"/>
</dbReference>